<dbReference type="RefSeq" id="WP_235294462.1">
    <property type="nucleotide sequence ID" value="NZ_BSOH01000015.1"/>
</dbReference>
<gene>
    <name evidence="3" type="ORF">GCM10007940_27240</name>
</gene>
<dbReference type="Pfam" id="PF18962">
    <property type="entry name" value="Por_Secre_tail"/>
    <property type="match status" value="1"/>
</dbReference>
<protein>
    <recommendedName>
        <fullName evidence="2">Secretion system C-terminal sorting domain-containing protein</fullName>
    </recommendedName>
</protein>
<feature type="domain" description="Secretion system C-terminal sorting" evidence="2">
    <location>
        <begin position="231"/>
        <end position="296"/>
    </location>
</feature>
<feature type="chain" id="PRO_5041401888" description="Secretion system C-terminal sorting domain-containing protein" evidence="1">
    <location>
        <begin position="23"/>
        <end position="298"/>
    </location>
</feature>
<dbReference type="AlphaFoldDB" id="A0AA37SR17"/>
<sequence length="298" mass="32865">MKTTLLTTLLILGLGFSNSIFAQDDCPQKNKMKDGSCLTIVYPTAEAAAKAVSAPAEVLVLTESTDGASNGTYIAQFACSETEVIFTKGGPCNCSGYDGTILGTFRFTQADMTCKYDERGVLPVEFSFFKVASDRDMAILSWATASETENDGFYVEKSNDGKFFQEFAFIVGEGNSTEEVNYETTDRDPFSGVNYYRLKQVDYNGSERYSKIVKLDLRDKNGALVNFNANNNELVIRSEKKLVSIEIYDMGGVRVHKSTFDKNANEHTISLSNQNTGHFVAVITDENGSVETSKFVKM</sequence>
<keyword evidence="4" id="KW-1185">Reference proteome</keyword>
<name>A0AA37SR17_9BACT</name>
<organism evidence="3 4">
    <name type="scientific">Portibacter lacus</name>
    <dbReference type="NCBI Taxonomy" id="1099794"/>
    <lineage>
        <taxon>Bacteria</taxon>
        <taxon>Pseudomonadati</taxon>
        <taxon>Bacteroidota</taxon>
        <taxon>Saprospiria</taxon>
        <taxon>Saprospirales</taxon>
        <taxon>Haliscomenobacteraceae</taxon>
        <taxon>Portibacter</taxon>
    </lineage>
</organism>
<evidence type="ECO:0000313" key="3">
    <source>
        <dbReference type="EMBL" id="GLR18109.1"/>
    </source>
</evidence>
<accession>A0AA37SR17</accession>
<proteinExistence type="predicted"/>
<feature type="signal peptide" evidence="1">
    <location>
        <begin position="1"/>
        <end position="22"/>
    </location>
</feature>
<reference evidence="3" key="1">
    <citation type="journal article" date="2014" name="Int. J. Syst. Evol. Microbiol.">
        <title>Complete genome sequence of Corynebacterium casei LMG S-19264T (=DSM 44701T), isolated from a smear-ripened cheese.</title>
        <authorList>
            <consortium name="US DOE Joint Genome Institute (JGI-PGF)"/>
            <person name="Walter F."/>
            <person name="Albersmeier A."/>
            <person name="Kalinowski J."/>
            <person name="Ruckert C."/>
        </authorList>
    </citation>
    <scope>NUCLEOTIDE SEQUENCE</scope>
    <source>
        <strain evidence="3">NBRC 108769</strain>
    </source>
</reference>
<reference evidence="3" key="2">
    <citation type="submission" date="2023-01" db="EMBL/GenBank/DDBJ databases">
        <title>Draft genome sequence of Portibacter lacus strain NBRC 108769.</title>
        <authorList>
            <person name="Sun Q."/>
            <person name="Mori K."/>
        </authorList>
    </citation>
    <scope>NUCLEOTIDE SEQUENCE</scope>
    <source>
        <strain evidence="3">NBRC 108769</strain>
    </source>
</reference>
<dbReference type="NCBIfam" id="TIGR04183">
    <property type="entry name" value="Por_Secre_tail"/>
    <property type="match status" value="1"/>
</dbReference>
<evidence type="ECO:0000313" key="4">
    <source>
        <dbReference type="Proteomes" id="UP001156666"/>
    </source>
</evidence>
<comment type="caution">
    <text evidence="3">The sequence shown here is derived from an EMBL/GenBank/DDBJ whole genome shotgun (WGS) entry which is preliminary data.</text>
</comment>
<dbReference type="Proteomes" id="UP001156666">
    <property type="component" value="Unassembled WGS sequence"/>
</dbReference>
<evidence type="ECO:0000259" key="2">
    <source>
        <dbReference type="Pfam" id="PF18962"/>
    </source>
</evidence>
<dbReference type="EMBL" id="BSOH01000015">
    <property type="protein sequence ID" value="GLR18109.1"/>
    <property type="molecule type" value="Genomic_DNA"/>
</dbReference>
<keyword evidence="1" id="KW-0732">Signal</keyword>
<evidence type="ECO:0000256" key="1">
    <source>
        <dbReference type="SAM" id="SignalP"/>
    </source>
</evidence>
<dbReference type="InterPro" id="IPR026444">
    <property type="entry name" value="Secre_tail"/>
</dbReference>